<keyword evidence="3" id="KW-0378">Hydrolase</keyword>
<keyword evidence="2 7" id="KW-0812">Transmembrane</keyword>
<keyword evidence="4 7" id="KW-1133">Transmembrane helix</keyword>
<dbReference type="InterPro" id="IPR005181">
    <property type="entry name" value="SASA"/>
</dbReference>
<comment type="subcellular location">
    <subcellularLocation>
        <location evidence="1">Membrane</location>
        <topology evidence="1">Multi-pass membrane protein</topology>
    </subcellularLocation>
</comment>
<feature type="transmembrane region" description="Helical" evidence="7">
    <location>
        <begin position="585"/>
        <end position="612"/>
    </location>
</feature>
<keyword evidence="5 7" id="KW-0472">Membrane</keyword>
<protein>
    <submittedName>
        <fullName evidence="10">Sialate o-acetylesterase</fullName>
    </submittedName>
</protein>
<dbReference type="Gene3D" id="1.20.1280.290">
    <property type="match status" value="2"/>
</dbReference>
<comment type="caution">
    <text evidence="10">The sequence shown here is derived from an EMBL/GenBank/DDBJ whole genome shotgun (WGS) entry which is preliminary data.</text>
</comment>
<dbReference type="Proteomes" id="UP000037460">
    <property type="component" value="Unassembled WGS sequence"/>
</dbReference>
<dbReference type="Pfam" id="PF03629">
    <property type="entry name" value="SASA"/>
    <property type="match status" value="1"/>
</dbReference>
<dbReference type="GO" id="GO:0001681">
    <property type="term" value="F:sialate O-acetylesterase activity"/>
    <property type="evidence" value="ECO:0007669"/>
    <property type="project" value="InterPro"/>
</dbReference>
<dbReference type="EMBL" id="JWZX01003214">
    <property type="protein sequence ID" value="KOO23188.1"/>
    <property type="molecule type" value="Genomic_DNA"/>
</dbReference>
<dbReference type="AlphaFoldDB" id="A0A0M0JAD0"/>
<dbReference type="SUPFAM" id="SSF52266">
    <property type="entry name" value="SGNH hydrolase"/>
    <property type="match status" value="1"/>
</dbReference>
<evidence type="ECO:0000259" key="9">
    <source>
        <dbReference type="Pfam" id="PF03629"/>
    </source>
</evidence>
<feature type="transmembrane region" description="Helical" evidence="7">
    <location>
        <begin position="632"/>
        <end position="652"/>
    </location>
</feature>
<dbReference type="InterPro" id="IPR036514">
    <property type="entry name" value="SGNH_hydro_sf"/>
</dbReference>
<evidence type="ECO:0000256" key="5">
    <source>
        <dbReference type="ARBA" id="ARBA00023136"/>
    </source>
</evidence>
<dbReference type="Pfam" id="PF04193">
    <property type="entry name" value="PQ-loop"/>
    <property type="match status" value="1"/>
</dbReference>
<evidence type="ECO:0000256" key="4">
    <source>
        <dbReference type="ARBA" id="ARBA00022989"/>
    </source>
</evidence>
<dbReference type="InterPro" id="IPR039329">
    <property type="entry name" value="SIAE"/>
</dbReference>
<evidence type="ECO:0000313" key="11">
    <source>
        <dbReference type="Proteomes" id="UP000037460"/>
    </source>
</evidence>
<feature type="region of interest" description="Disordered" evidence="6">
    <location>
        <begin position="233"/>
        <end position="274"/>
    </location>
</feature>
<organism evidence="10 11">
    <name type="scientific">Chrysochromulina tobinii</name>
    <dbReference type="NCBI Taxonomy" id="1460289"/>
    <lineage>
        <taxon>Eukaryota</taxon>
        <taxon>Haptista</taxon>
        <taxon>Haptophyta</taxon>
        <taxon>Prymnesiophyceae</taxon>
        <taxon>Prymnesiales</taxon>
        <taxon>Chrysochromulinaceae</taxon>
        <taxon>Chrysochromulina</taxon>
    </lineage>
</organism>
<evidence type="ECO:0000256" key="6">
    <source>
        <dbReference type="SAM" id="MobiDB-lite"/>
    </source>
</evidence>
<keyword evidence="11" id="KW-1185">Reference proteome</keyword>
<dbReference type="GO" id="GO:0016020">
    <property type="term" value="C:membrane"/>
    <property type="evidence" value="ECO:0007669"/>
    <property type="project" value="UniProtKB-SubCell"/>
</dbReference>
<name>A0A0M0JAD0_9EUKA</name>
<dbReference type="OrthoDB" id="193339at2759"/>
<feature type="transmembrane region" description="Helical" evidence="7">
    <location>
        <begin position="551"/>
        <end position="573"/>
    </location>
</feature>
<proteinExistence type="predicted"/>
<dbReference type="GO" id="GO:0005975">
    <property type="term" value="P:carbohydrate metabolic process"/>
    <property type="evidence" value="ECO:0007669"/>
    <property type="project" value="TreeGrafter"/>
</dbReference>
<accession>A0A0M0JAD0</accession>
<dbReference type="PANTHER" id="PTHR22901:SF0">
    <property type="entry name" value="SIALATE O-ACETYLESTERASE"/>
    <property type="match status" value="1"/>
</dbReference>
<dbReference type="PANTHER" id="PTHR22901">
    <property type="entry name" value="SIALATE O-ACETYLESTERASE"/>
    <property type="match status" value="1"/>
</dbReference>
<evidence type="ECO:0000313" key="10">
    <source>
        <dbReference type="EMBL" id="KOO23188.1"/>
    </source>
</evidence>
<evidence type="ECO:0000256" key="2">
    <source>
        <dbReference type="ARBA" id="ARBA00022692"/>
    </source>
</evidence>
<feature type="chain" id="PRO_5005601558" evidence="8">
    <location>
        <begin position="22"/>
        <end position="878"/>
    </location>
</feature>
<sequence>MKAGCSTSSTMLLAAVGLTAAVDKLTLPTFLNSHMALQRAPLSARLWGWASPNATVTAAMDVESVKATPDADGLWIVELPPQPASTGKTIIVTDGTTRITLDDVAFGDVYLCSGQSNMEFSVNAAFNSTLEIADSVNYPDLRLATVQRAMSDKPEQDAPSKANYTWARSSPAAFAPAGGDNFSWFSATCYFFGREVYKVLGNGKVPIGLIASDWGGQSVESFSSPEALADRTCGGTLPGHAAASSSQDYPSPPGSPGLSQAARPPGLALPADEPWPGPSQLWNAMIYPLRLMRFTGATWYQGEANWADPPGYSCRFPAMIADWRRQFGLPDLSFFYVQLAPYRLDFSRFRLAQGAALQLPKVGFAVAIDLGDLTSPYDAIHPRRKQEVGRRLALSARAIQYADRSVVYQGPTLSAAQFVSSNTIWGTSYGARLSFVPGTADGLHAAGTADCVACCEESPFEVMDATGLWTRAAMGITGDEVSLRGVPHPIQGIRFDFEGMPQCSLYNGVGGPDNHQGLAAPPFQYCAYGTHDGQPAWAASCEPNECAPVGIPVPSAGVAVAVAALGFTVLVPLPQFFKLAKARSSAGVSLFTVIITMFSSMLNVGAALITKWRQITACGHLGWSCVPNLLDLFQNIQVAIIAAIQLVMVVAYPPNAKRARAMAATTLGMAIILWVACVCASLAAPCGKRTLAFAAVQRSAGSLAALVHYAPQLLATWRHRASGSLSLLTYTLQVVGGYLNIYQSITQGVSPWPVWTPWLISTSMQNAVLVSAFVFDARRWRARQRARGKDSAGAVLKALFQSPPLGNYSYDAFTGNSPTVGGLRRPRANAEGKALVVFNIERNVQLAIGRPRVEGRFNDREFVKLRQFALEGATARET</sequence>
<keyword evidence="8" id="KW-0732">Signal</keyword>
<dbReference type="SMART" id="SM00679">
    <property type="entry name" value="CTNS"/>
    <property type="match status" value="2"/>
</dbReference>
<feature type="signal peptide" evidence="8">
    <location>
        <begin position="1"/>
        <end position="21"/>
    </location>
</feature>
<reference evidence="11" key="1">
    <citation type="journal article" date="2015" name="PLoS Genet.">
        <title>Genome Sequence and Transcriptome Analyses of Chrysochromulina tobin: Metabolic Tools for Enhanced Algal Fitness in the Prominent Order Prymnesiales (Haptophyceae).</title>
        <authorList>
            <person name="Hovde B.T."/>
            <person name="Deodato C.R."/>
            <person name="Hunsperger H.M."/>
            <person name="Ryken S.A."/>
            <person name="Yost W."/>
            <person name="Jha R.K."/>
            <person name="Patterson J."/>
            <person name="Monnat R.J. Jr."/>
            <person name="Barlow S.B."/>
            <person name="Starkenburg S.R."/>
            <person name="Cattolico R.A."/>
        </authorList>
    </citation>
    <scope>NUCLEOTIDE SEQUENCE</scope>
    <source>
        <strain evidence="11">CCMP291</strain>
    </source>
</reference>
<dbReference type="InterPro" id="IPR006603">
    <property type="entry name" value="PQ-loop_rpt"/>
</dbReference>
<feature type="transmembrane region" description="Helical" evidence="7">
    <location>
        <begin position="664"/>
        <end position="684"/>
    </location>
</feature>
<evidence type="ECO:0000256" key="7">
    <source>
        <dbReference type="SAM" id="Phobius"/>
    </source>
</evidence>
<evidence type="ECO:0000256" key="1">
    <source>
        <dbReference type="ARBA" id="ARBA00004141"/>
    </source>
</evidence>
<evidence type="ECO:0000256" key="3">
    <source>
        <dbReference type="ARBA" id="ARBA00022801"/>
    </source>
</evidence>
<gene>
    <name evidence="10" type="ORF">Ctob_001814</name>
</gene>
<dbReference type="Gene3D" id="3.40.50.1110">
    <property type="entry name" value="SGNH hydrolase"/>
    <property type="match status" value="1"/>
</dbReference>
<evidence type="ECO:0000256" key="8">
    <source>
        <dbReference type="SAM" id="SignalP"/>
    </source>
</evidence>
<feature type="domain" description="Sialate O-acetylesterase" evidence="9">
    <location>
        <begin position="280"/>
        <end position="393"/>
    </location>
</feature>